<sequence length="153" mass="17662">MSSEIMTIGPAPCEENCAQVGSADYDDRSRRECLVYRRMLSRLFPLPDDVPARIVVKAFPHEFGSYREVCVRYRDDDARACDYAFLLEAQSPAAWDAIARYELIWLERQEQLRRAVDRGDLQPKEVPEAYRSRDFPTLPPDRSFGELLAAFPL</sequence>
<dbReference type="EMBL" id="POQS01000002">
    <property type="protein sequence ID" value="PND33820.1"/>
    <property type="molecule type" value="Genomic_DNA"/>
</dbReference>
<dbReference type="RefSeq" id="WP_102771901.1">
    <property type="nucleotide sequence ID" value="NZ_POQS01000002.1"/>
</dbReference>
<dbReference type="AlphaFoldDB" id="A0A2N8KK36"/>
<evidence type="ECO:0000313" key="2">
    <source>
        <dbReference type="Proteomes" id="UP000235994"/>
    </source>
</evidence>
<organism evidence="1 2">
    <name type="scientific">Achromobacter pulmonis</name>
    <dbReference type="NCBI Taxonomy" id="1389932"/>
    <lineage>
        <taxon>Bacteria</taxon>
        <taxon>Pseudomonadati</taxon>
        <taxon>Pseudomonadota</taxon>
        <taxon>Betaproteobacteria</taxon>
        <taxon>Burkholderiales</taxon>
        <taxon>Alcaligenaceae</taxon>
        <taxon>Achromobacter</taxon>
    </lineage>
</organism>
<dbReference type="Proteomes" id="UP000235994">
    <property type="component" value="Unassembled WGS sequence"/>
</dbReference>
<protein>
    <submittedName>
        <fullName evidence="1">Uncharacterized protein</fullName>
    </submittedName>
</protein>
<reference evidence="1 2" key="1">
    <citation type="submission" date="2018-01" db="EMBL/GenBank/DDBJ databases">
        <title>The draft genome of an aniline degradation strain ANB-1.</title>
        <authorList>
            <person name="Zhang L."/>
            <person name="Jiang J."/>
        </authorList>
    </citation>
    <scope>NUCLEOTIDE SEQUENCE [LARGE SCALE GENOMIC DNA]</scope>
    <source>
        <strain evidence="1 2">ANB-1</strain>
    </source>
</reference>
<proteinExistence type="predicted"/>
<evidence type="ECO:0000313" key="1">
    <source>
        <dbReference type="EMBL" id="PND33820.1"/>
    </source>
</evidence>
<accession>A0A2N8KK36</accession>
<keyword evidence="2" id="KW-1185">Reference proteome</keyword>
<name>A0A2N8KK36_9BURK</name>
<gene>
    <name evidence="1" type="ORF">C1I89_06020</name>
</gene>
<comment type="caution">
    <text evidence="1">The sequence shown here is derived from an EMBL/GenBank/DDBJ whole genome shotgun (WGS) entry which is preliminary data.</text>
</comment>